<reference evidence="9" key="3">
    <citation type="submission" date="2017-07" db="EMBL/GenBank/DDBJ databases">
        <authorList>
            <person name="Boucher Y."/>
            <person name="Orata F.D."/>
        </authorList>
    </citation>
    <scope>NUCLEOTIDE SEQUENCE [LARGE SCALE GENOMIC DNA]</scope>
    <source>
        <strain evidence="9">OYP9E10</strain>
    </source>
</reference>
<dbReference type="Proteomes" id="UP000216173">
    <property type="component" value="Unassembled WGS sequence"/>
</dbReference>
<reference evidence="7 8" key="2">
    <citation type="journal article" date="2015" name="Genome Biol. Evol.">
        <title>The Dynamics of Genetic Interactions between Vibrio metoecus and Vibrio cholerae, Two Close Relatives Co-Occurring in the Environment.</title>
        <authorList>
            <person name="Orata F.D."/>
            <person name="Kirchberger P.C."/>
            <person name="Meheust R."/>
            <person name="Barlow E.J."/>
            <person name="Tarr C.L."/>
            <person name="Boucher Y."/>
        </authorList>
    </citation>
    <scope>NUCLEOTIDE SEQUENCE [LARGE SCALE GENOMIC DNA]</scope>
    <source>
        <strain evidence="3 8">08-2459</strain>
        <strain evidence="4 7">YB5B04</strain>
    </source>
</reference>
<name>A0A067BID9_VIBMT</name>
<keyword evidence="1" id="KW-0732">Signal</keyword>
<dbReference type="Proteomes" id="UP000050491">
    <property type="component" value="Unassembled WGS sequence"/>
</dbReference>
<reference evidence="2 6" key="1">
    <citation type="submission" date="2014-04" db="EMBL/GenBank/DDBJ databases">
        <title>Vibrio metecus sp. nov., a close relative of Vibrio cholerae isolated from coastal brackish ponds and clinical specimens.</title>
        <authorList>
            <person name="Kirchberger P.C."/>
            <person name="Turnsek M."/>
            <person name="Hunt D.E."/>
            <person name="Haley B.J."/>
            <person name="Colwell R."/>
            <person name="Polz M.F."/>
            <person name="Tarr C.L."/>
            <person name="Boucher Y."/>
        </authorList>
    </citation>
    <scope>NUCLEOTIDE SEQUENCE [LARGE SCALE GENOMIC DNA]</scope>
    <source>
        <strain evidence="2">OP3H</strain>
        <strain evidence="6">PPCK-2014</strain>
    </source>
</reference>
<evidence type="ECO:0000313" key="6">
    <source>
        <dbReference type="Proteomes" id="UP000027331"/>
    </source>
</evidence>
<evidence type="ECO:0000313" key="2">
    <source>
        <dbReference type="EMBL" id="KDO14547.1"/>
    </source>
</evidence>
<reference evidence="5" key="4">
    <citation type="submission" date="2017-07" db="EMBL/GenBank/DDBJ databases">
        <authorList>
            <person name="Sun Z.S."/>
            <person name="Albrecht U."/>
            <person name="Echele G."/>
            <person name="Lee C.C."/>
        </authorList>
    </citation>
    <scope>NUCLEOTIDE SEQUENCE [LARGE SCALE GENOMIC DNA]</scope>
    <source>
        <strain evidence="5">OYP9E10</strain>
    </source>
</reference>
<keyword evidence="4" id="KW-0449">Lipoprotein</keyword>
<dbReference type="EMBL" id="LCUF01000002">
    <property type="protein sequence ID" value="KQA24510.1"/>
    <property type="molecule type" value="Genomic_DNA"/>
</dbReference>
<evidence type="ECO:0000313" key="4">
    <source>
        <dbReference type="EMBL" id="KQB01031.1"/>
    </source>
</evidence>
<feature type="chain" id="PRO_5015027387" evidence="1">
    <location>
        <begin position="16"/>
        <end position="204"/>
    </location>
</feature>
<evidence type="ECO:0000313" key="5">
    <source>
        <dbReference type="EMBL" id="PAR22511.1"/>
    </source>
</evidence>
<evidence type="ECO:0000313" key="9">
    <source>
        <dbReference type="Proteomes" id="UP000216173"/>
    </source>
</evidence>
<dbReference type="EMBL" id="NMSH01000003">
    <property type="protein sequence ID" value="PAR22511.1"/>
    <property type="molecule type" value="Genomic_DNA"/>
</dbReference>
<sequence length="204" mass="22623">MLAALALFLPLAANAAPSYSHYTYIAGGMQFADIDSDDLTQYIGAPYSNMDTQQLYGVYFNASFSTSRIPVFFKAELSGMYSSELEIENSFGGIGVYQYFGNHSIYGAVGYNKVELSRETDQFVREFNEGGASGEVGMNLQVLPVYKVVPRARFTRLAGEMMSDYQLSNQIMFGPVLAVELNVGYNQFQDTSQTSYQAGIRFSF</sequence>
<feature type="signal peptide" evidence="1">
    <location>
        <begin position="1"/>
        <end position="15"/>
    </location>
</feature>
<dbReference type="OrthoDB" id="5895886at2"/>
<accession>A0A067BID9</accession>
<dbReference type="EMBL" id="LBGP01000013">
    <property type="protein sequence ID" value="KQB01031.1"/>
    <property type="molecule type" value="Genomic_DNA"/>
</dbReference>
<evidence type="ECO:0000313" key="8">
    <source>
        <dbReference type="Proteomes" id="UP000053724"/>
    </source>
</evidence>
<evidence type="ECO:0000313" key="3">
    <source>
        <dbReference type="EMBL" id="KQA24510.1"/>
    </source>
</evidence>
<keyword evidence="6" id="KW-1185">Reference proteome</keyword>
<gene>
    <name evidence="3" type="ORF">AAY55_03035</name>
    <name evidence="5" type="ORF">CGU03_03240</name>
    <name evidence="2" type="ORF">DP83_02455</name>
    <name evidence="4" type="ORF">XV92_10225</name>
</gene>
<evidence type="ECO:0000313" key="7">
    <source>
        <dbReference type="Proteomes" id="UP000050491"/>
    </source>
</evidence>
<evidence type="ECO:0000256" key="1">
    <source>
        <dbReference type="SAM" id="SignalP"/>
    </source>
</evidence>
<proteinExistence type="predicted"/>
<dbReference type="PATRIC" id="fig|1481663.10.peg.2827"/>
<dbReference type="Proteomes" id="UP000027331">
    <property type="component" value="Unassembled WGS sequence"/>
</dbReference>
<comment type="caution">
    <text evidence="4">The sequence shown here is derived from an EMBL/GenBank/DDBJ whole genome shotgun (WGS) entry which is preliminary data.</text>
</comment>
<dbReference type="Proteomes" id="UP000053724">
    <property type="component" value="Unassembled WGS sequence"/>
</dbReference>
<organism evidence="4 7">
    <name type="scientific">Vibrio metoecus</name>
    <dbReference type="NCBI Taxonomy" id="1481663"/>
    <lineage>
        <taxon>Bacteria</taxon>
        <taxon>Pseudomonadati</taxon>
        <taxon>Pseudomonadota</taxon>
        <taxon>Gammaproteobacteria</taxon>
        <taxon>Vibrionales</taxon>
        <taxon>Vibrionaceae</taxon>
        <taxon>Vibrio</taxon>
    </lineage>
</organism>
<dbReference type="AlphaFoldDB" id="A0A067BID9"/>
<protein>
    <submittedName>
        <fullName evidence="4">Lipoprotein</fullName>
    </submittedName>
</protein>
<dbReference type="EMBL" id="JJMN01000046">
    <property type="protein sequence ID" value="KDO14547.1"/>
    <property type="molecule type" value="Genomic_DNA"/>
</dbReference>